<keyword evidence="2" id="KW-0677">Repeat</keyword>
<dbReference type="InterPro" id="IPR051550">
    <property type="entry name" value="SCF-Subunits/Alg-Epimerases"/>
</dbReference>
<evidence type="ECO:0000313" key="7">
    <source>
        <dbReference type="Proteomes" id="UP000218238"/>
    </source>
</evidence>
<dbReference type="InterPro" id="IPR022441">
    <property type="entry name" value="Para_beta_helix_rpt-2"/>
</dbReference>
<evidence type="ECO:0000256" key="1">
    <source>
        <dbReference type="ARBA" id="ARBA00004906"/>
    </source>
</evidence>
<gene>
    <name evidence="6" type="ORF">CK510_21740</name>
</gene>
<feature type="region of interest" description="Disordered" evidence="4">
    <location>
        <begin position="478"/>
        <end position="505"/>
    </location>
</feature>
<keyword evidence="7" id="KW-1185">Reference proteome</keyword>
<comment type="pathway">
    <text evidence="1">Protein modification; protein ubiquitination.</text>
</comment>
<evidence type="ECO:0000256" key="3">
    <source>
        <dbReference type="ARBA" id="ARBA00022786"/>
    </source>
</evidence>
<accession>A0A2A2TEB9</accession>
<keyword evidence="3" id="KW-0833">Ubl conjugation pathway</keyword>
<dbReference type="InterPro" id="IPR006633">
    <property type="entry name" value="Carb-bd_sugar_hydrolysis-dom"/>
</dbReference>
<dbReference type="PANTHER" id="PTHR22990:SF15">
    <property type="entry name" value="F-BOX ONLY PROTEIN 10"/>
    <property type="match status" value="1"/>
</dbReference>
<feature type="domain" description="Carbohydrate-binding/sugar hydrolysis" evidence="5">
    <location>
        <begin position="140"/>
        <end position="292"/>
    </location>
</feature>
<dbReference type="Gene3D" id="2.160.20.10">
    <property type="entry name" value="Single-stranded right-handed beta-helix, Pectin lyase-like"/>
    <property type="match status" value="1"/>
</dbReference>
<evidence type="ECO:0000259" key="5">
    <source>
        <dbReference type="SMART" id="SM00722"/>
    </source>
</evidence>
<feature type="compositionally biased region" description="Polar residues" evidence="4">
    <location>
        <begin position="488"/>
        <end position="505"/>
    </location>
</feature>
<dbReference type="RefSeq" id="WP_095723683.1">
    <property type="nucleotide sequence ID" value="NZ_NTFS01000297.1"/>
</dbReference>
<dbReference type="OrthoDB" id="9759810at2"/>
<dbReference type="SUPFAM" id="SSF51126">
    <property type="entry name" value="Pectin lyase-like"/>
    <property type="match status" value="1"/>
</dbReference>
<dbReference type="Pfam" id="PF07602">
    <property type="entry name" value="DUF1565"/>
    <property type="match status" value="1"/>
</dbReference>
<sequence length="637" mass="67945">MSEKEKVPAPWLVKKYKSSGFLKTSLLKSFFRCSVLLVSFSIGVASTTLLHPSPESAIAETPNRLGKQQAKVNQGERTISQVNVVFVNPSVGDDKVGNGSEQTPLKTITRAIEVAAPNSTIILAQGTYSSVTGEVFPLILKPGITIQGDVRTKGRGTVIQGGDDYLSRSFGKQNVGIVAANNTTVTGITVTNPNPRGYGMLIESANAVISENIFAGSTQDGISVTGNAAPTISKNYFYQNKANGLTVSGNARGEIRENIFQQTGFGINIAQNAEPLVIGNQIQYNRAGIVIQANARPKLRNNQILSNREDGLVVIAQAMPDLGNANESGGNEFRNNARYDINASASKQLFSAFGNRIASDRIAGKVDLSGNGNSANVGAIIAQSVPVRPQLRLQNQLQPQQTTQTITSGNEITFAAPNAPAETNSNLSRTNTLRNNRRISKSALTVNPGMNGLNSQLMPLQAANTMLNTASNIATSAPKVPTARTSERNINPQNGFPTPSNLPTNQREISDTAQINYVRINPGTIEFSASQTGAMQPLQPIQTIPAAPMPYNSPSLVASVGNAMVNTATGIRYRVIVPATSDRDEEMVRFLAPGAFRTNRQGQAVIQVGVFSNTFNAEQMLRVLNNNGLKGAIEPLN</sequence>
<dbReference type="InterPro" id="IPR011459">
    <property type="entry name" value="DUF1565"/>
</dbReference>
<dbReference type="SMART" id="SM00710">
    <property type="entry name" value="PbH1"/>
    <property type="match status" value="6"/>
</dbReference>
<dbReference type="AlphaFoldDB" id="A0A2A2TEB9"/>
<dbReference type="NCBIfam" id="TIGR03804">
    <property type="entry name" value="para_beta_helix"/>
    <property type="match status" value="2"/>
</dbReference>
<name>A0A2A2TEB9_9CYAN</name>
<comment type="caution">
    <text evidence="6">The sequence shown here is derived from an EMBL/GenBank/DDBJ whole genome shotgun (WGS) entry which is preliminary data.</text>
</comment>
<dbReference type="InterPro" id="IPR012334">
    <property type="entry name" value="Pectin_lyas_fold"/>
</dbReference>
<dbReference type="Proteomes" id="UP000218238">
    <property type="component" value="Unassembled WGS sequence"/>
</dbReference>
<proteinExistence type="predicted"/>
<evidence type="ECO:0000256" key="4">
    <source>
        <dbReference type="SAM" id="MobiDB-lite"/>
    </source>
</evidence>
<dbReference type="InterPro" id="IPR006626">
    <property type="entry name" value="PbH1"/>
</dbReference>
<dbReference type="PANTHER" id="PTHR22990">
    <property type="entry name" value="F-BOX ONLY PROTEIN"/>
    <property type="match status" value="1"/>
</dbReference>
<evidence type="ECO:0000256" key="2">
    <source>
        <dbReference type="ARBA" id="ARBA00022737"/>
    </source>
</evidence>
<protein>
    <recommendedName>
        <fullName evidence="5">Carbohydrate-binding/sugar hydrolysis domain-containing protein</fullName>
    </recommendedName>
</protein>
<dbReference type="SMART" id="SM00722">
    <property type="entry name" value="CASH"/>
    <property type="match status" value="1"/>
</dbReference>
<evidence type="ECO:0000313" key="6">
    <source>
        <dbReference type="EMBL" id="PAX51998.1"/>
    </source>
</evidence>
<organism evidence="6 7">
    <name type="scientific">Brunnivagina elsteri CCALA 953</name>
    <dbReference type="NCBI Taxonomy" id="987040"/>
    <lineage>
        <taxon>Bacteria</taxon>
        <taxon>Bacillati</taxon>
        <taxon>Cyanobacteriota</taxon>
        <taxon>Cyanophyceae</taxon>
        <taxon>Nostocales</taxon>
        <taxon>Calotrichaceae</taxon>
        <taxon>Brunnivagina</taxon>
    </lineage>
</organism>
<dbReference type="InterPro" id="IPR011050">
    <property type="entry name" value="Pectin_lyase_fold/virulence"/>
</dbReference>
<reference evidence="6 7" key="1">
    <citation type="submission" date="2017-08" db="EMBL/GenBank/DDBJ databases">
        <title>Draft genome sequence of filamentous cyanobacterium Calothrix elsteri CCALA 953.</title>
        <authorList>
            <person name="Gagunashvili A.N."/>
            <person name="Elster J."/>
            <person name="Andresson O.S."/>
        </authorList>
    </citation>
    <scope>NUCLEOTIDE SEQUENCE [LARGE SCALE GENOMIC DNA]</scope>
    <source>
        <strain evidence="6 7">CCALA 953</strain>
    </source>
</reference>
<dbReference type="EMBL" id="NTFS01000297">
    <property type="protein sequence ID" value="PAX51998.1"/>
    <property type="molecule type" value="Genomic_DNA"/>
</dbReference>
<dbReference type="Gene3D" id="3.30.1910.20">
    <property type="entry name" value="asparaginyl-tRNA synthetase, N-terminal domain"/>
    <property type="match status" value="1"/>
</dbReference>